<evidence type="ECO:0000313" key="1">
    <source>
        <dbReference type="EMBL" id="KAA0163861.1"/>
    </source>
</evidence>
<comment type="caution">
    <text evidence="1">The sequence shown here is derived from an EMBL/GenBank/DDBJ whole genome shotgun (WGS) entry which is preliminary data.</text>
</comment>
<protein>
    <submittedName>
        <fullName evidence="1">Uncharacterized protein</fullName>
    </submittedName>
</protein>
<dbReference type="EMBL" id="VLTM01000020">
    <property type="protein sequence ID" value="KAA0163861.1"/>
    <property type="molecule type" value="Genomic_DNA"/>
</dbReference>
<gene>
    <name evidence="1" type="ORF">FNF31_02716</name>
</gene>
<sequence length="479" mass="50798">MQAGRRHLPRFWLGLQTGSPLADVGVLSELLRELTQTGAAIGLETAPFDGTGRVDEVVSAALRASGVQQDNVVVSRLVGIVDGDAARRAALLAEFGPEAVTVVDETTSSCLAPAFVEREAVQASETLGRPLDLLMVVNPEDFVVGRINRSDPLKAGEDKQKWDSELRGLLRDSFGRLNSLCAKGVLGGYGVSSEALEMGAGPAALHPNTITAAAAAAASKGPGQSATGFLRCVAMPGNLVERRAWRAVAQWAHDRSLGLLLTRPLTARDPTGAPLPLDDGGSSHGSEDNYDQVRAEAASWFVPPAEDEWPSDYSEADRADVVEAVEFMASFLNQLHEALPGYTSPLHWEKDLATQVAPVVRDRLAEVDETSASLIARFLDAYGRRVRITCQRRTRQVVSDPLGEGGLGYGATRPPWPGVRLGAEEPLQDFAGRWCGAVVQTGEADGVVLHAATAEEAERMLAAIQSATVAAEDGGGARQ</sequence>
<dbReference type="Gene3D" id="3.20.20.100">
    <property type="entry name" value="NADP-dependent oxidoreductase domain"/>
    <property type="match status" value="1"/>
</dbReference>
<proteinExistence type="predicted"/>
<evidence type="ECO:0000313" key="2">
    <source>
        <dbReference type="Proteomes" id="UP000325113"/>
    </source>
</evidence>
<reference evidence="1 2" key="1">
    <citation type="submission" date="2019-07" db="EMBL/GenBank/DDBJ databases">
        <title>Genomes of Cafeteria roenbergensis.</title>
        <authorList>
            <person name="Fischer M.G."/>
            <person name="Hackl T."/>
            <person name="Roman M."/>
        </authorList>
    </citation>
    <scope>NUCLEOTIDE SEQUENCE [LARGE SCALE GENOMIC DNA]</scope>
    <source>
        <strain evidence="1 2">Cflag</strain>
    </source>
</reference>
<accession>A0A5A8DJ45</accession>
<organism evidence="1 2">
    <name type="scientific">Cafeteria roenbergensis</name>
    <name type="common">Marine flagellate</name>
    <dbReference type="NCBI Taxonomy" id="33653"/>
    <lineage>
        <taxon>Eukaryota</taxon>
        <taxon>Sar</taxon>
        <taxon>Stramenopiles</taxon>
        <taxon>Bigyra</taxon>
        <taxon>Opalozoa</taxon>
        <taxon>Bicosoecida</taxon>
        <taxon>Cafeteriaceae</taxon>
        <taxon>Cafeteria</taxon>
    </lineage>
</organism>
<dbReference type="Proteomes" id="UP000325113">
    <property type="component" value="Unassembled WGS sequence"/>
</dbReference>
<dbReference type="InterPro" id="IPR036812">
    <property type="entry name" value="NAD(P)_OxRdtase_dom_sf"/>
</dbReference>
<name>A0A5A8DJ45_CAFRO</name>
<dbReference type="AlphaFoldDB" id="A0A5A8DJ45"/>